<evidence type="ECO:0000256" key="17">
    <source>
        <dbReference type="ARBA" id="ARBA00048623"/>
    </source>
</evidence>
<dbReference type="HAMAP" id="MF_00719">
    <property type="entry name" value="CobS"/>
    <property type="match status" value="1"/>
</dbReference>
<keyword evidence="10 19" id="KW-0812">Transmembrane</keyword>
<keyword evidence="9 19" id="KW-0808">Transferase</keyword>
<evidence type="ECO:0000256" key="5">
    <source>
        <dbReference type="ARBA" id="ARBA00013200"/>
    </source>
</evidence>
<dbReference type="PANTHER" id="PTHR34148:SF1">
    <property type="entry name" value="ADENOSYLCOBINAMIDE-GDP RIBAZOLETRANSFERASE"/>
    <property type="match status" value="1"/>
</dbReference>
<evidence type="ECO:0000256" key="18">
    <source>
        <dbReference type="ARBA" id="ARBA00049504"/>
    </source>
</evidence>
<comment type="similarity">
    <text evidence="4 19">Belongs to the CobS family.</text>
</comment>
<evidence type="ECO:0000256" key="3">
    <source>
        <dbReference type="ARBA" id="ARBA00004663"/>
    </source>
</evidence>
<dbReference type="EMBL" id="CP060635">
    <property type="protein sequence ID" value="QNM09435.1"/>
    <property type="molecule type" value="Genomic_DNA"/>
</dbReference>
<evidence type="ECO:0000256" key="8">
    <source>
        <dbReference type="ARBA" id="ARBA00022573"/>
    </source>
</evidence>
<comment type="catalytic activity">
    <reaction evidence="17 19">
        <text>alpha-ribazole + adenosylcob(III)inamide-GDP = adenosylcob(III)alamin + GMP + H(+)</text>
        <dbReference type="Rhea" id="RHEA:16049"/>
        <dbReference type="ChEBI" id="CHEBI:10329"/>
        <dbReference type="ChEBI" id="CHEBI:15378"/>
        <dbReference type="ChEBI" id="CHEBI:18408"/>
        <dbReference type="ChEBI" id="CHEBI:58115"/>
        <dbReference type="ChEBI" id="CHEBI:60487"/>
        <dbReference type="EC" id="2.7.8.26"/>
    </reaction>
</comment>
<evidence type="ECO:0000256" key="14">
    <source>
        <dbReference type="ARBA" id="ARBA00025228"/>
    </source>
</evidence>
<dbReference type="GO" id="GO:0005886">
    <property type="term" value="C:plasma membrane"/>
    <property type="evidence" value="ECO:0007669"/>
    <property type="project" value="UniProtKB-SubCell"/>
</dbReference>
<feature type="transmembrane region" description="Helical" evidence="19">
    <location>
        <begin position="223"/>
        <end position="249"/>
    </location>
</feature>
<feature type="transmembrane region" description="Helical" evidence="19">
    <location>
        <begin position="184"/>
        <end position="217"/>
    </location>
</feature>
<dbReference type="UniPathway" id="UPA00148">
    <property type="reaction ID" value="UER00238"/>
</dbReference>
<evidence type="ECO:0000313" key="20">
    <source>
        <dbReference type="EMBL" id="QNM09435.1"/>
    </source>
</evidence>
<comment type="subcellular location">
    <subcellularLocation>
        <location evidence="2 19">Cell membrane</location>
        <topology evidence="2 19">Multi-pass membrane protein</topology>
    </subcellularLocation>
</comment>
<keyword evidence="7 19" id="KW-1003">Cell membrane</keyword>
<evidence type="ECO:0000256" key="2">
    <source>
        <dbReference type="ARBA" id="ARBA00004651"/>
    </source>
</evidence>
<evidence type="ECO:0000256" key="12">
    <source>
        <dbReference type="ARBA" id="ARBA00022989"/>
    </source>
</evidence>
<protein>
    <recommendedName>
        <fullName evidence="6 19">Adenosylcobinamide-GDP ribazoletransferase</fullName>
        <ecNumber evidence="5 19">2.7.8.26</ecNumber>
    </recommendedName>
    <alternativeName>
        <fullName evidence="16 19">Cobalamin synthase</fullName>
    </alternativeName>
    <alternativeName>
        <fullName evidence="15 19">Cobalamin-5'-phosphate synthase</fullName>
    </alternativeName>
</protein>
<evidence type="ECO:0000256" key="15">
    <source>
        <dbReference type="ARBA" id="ARBA00032605"/>
    </source>
</evidence>
<keyword evidence="13 19" id="KW-0472">Membrane</keyword>
<dbReference type="PANTHER" id="PTHR34148">
    <property type="entry name" value="ADENOSYLCOBINAMIDE-GDP RIBAZOLETRANSFERASE"/>
    <property type="match status" value="1"/>
</dbReference>
<comment type="catalytic activity">
    <reaction evidence="18 19">
        <text>alpha-ribazole 5'-phosphate + adenosylcob(III)inamide-GDP = adenosylcob(III)alamin 5'-phosphate + GMP + H(+)</text>
        <dbReference type="Rhea" id="RHEA:23560"/>
        <dbReference type="ChEBI" id="CHEBI:15378"/>
        <dbReference type="ChEBI" id="CHEBI:57918"/>
        <dbReference type="ChEBI" id="CHEBI:58115"/>
        <dbReference type="ChEBI" id="CHEBI:60487"/>
        <dbReference type="ChEBI" id="CHEBI:60493"/>
        <dbReference type="EC" id="2.7.8.26"/>
    </reaction>
</comment>
<dbReference type="Pfam" id="PF02654">
    <property type="entry name" value="CobS"/>
    <property type="match status" value="1"/>
</dbReference>
<evidence type="ECO:0000256" key="11">
    <source>
        <dbReference type="ARBA" id="ARBA00022842"/>
    </source>
</evidence>
<evidence type="ECO:0000313" key="21">
    <source>
        <dbReference type="Proteomes" id="UP000515860"/>
    </source>
</evidence>
<dbReference type="GO" id="GO:0051073">
    <property type="term" value="F:adenosylcobinamide-GDP ribazoletransferase activity"/>
    <property type="evidence" value="ECO:0007669"/>
    <property type="project" value="UniProtKB-UniRule"/>
</dbReference>
<feature type="transmembrane region" description="Helical" evidence="19">
    <location>
        <begin position="36"/>
        <end position="60"/>
    </location>
</feature>
<keyword evidence="8 19" id="KW-0169">Cobalamin biosynthesis</keyword>
<sequence length="258" mass="28347">MKNLWNSFIVAFSMYSKIPMPRADWTRENMKYSMCFFPWVGLAIGALEFGWFHLAVWLGFGTIFRTAVLVLIPVLVTGGIHLDGLLDTADAMSSWREKERRLEILKDSHAGAFAVIIGLCYFVICFGAASEVTRETLPVLCLAFGISRTFSALSVENFPNANPKGTAAVFGNNSLKNIVNVTMAVYLLLFLAAGVLLNPFLGILLMTAAAFVFVYHYHMALKYFGGITGDLAGFFVSLCELVMLLTIIIGNRIAGMIG</sequence>
<evidence type="ECO:0000256" key="9">
    <source>
        <dbReference type="ARBA" id="ARBA00022679"/>
    </source>
</evidence>
<dbReference type="Proteomes" id="UP000515860">
    <property type="component" value="Chromosome"/>
</dbReference>
<dbReference type="GO" id="GO:0008818">
    <property type="term" value="F:cobalamin 5'-phosphate synthase activity"/>
    <property type="evidence" value="ECO:0007669"/>
    <property type="project" value="UniProtKB-UniRule"/>
</dbReference>
<keyword evidence="11 19" id="KW-0460">Magnesium</keyword>
<dbReference type="InterPro" id="IPR003805">
    <property type="entry name" value="CobS"/>
</dbReference>
<comment type="cofactor">
    <cofactor evidence="1 19">
        <name>Mg(2+)</name>
        <dbReference type="ChEBI" id="CHEBI:18420"/>
    </cofactor>
</comment>
<dbReference type="KEGG" id="whj:H9Q79_03875"/>
<comment type="pathway">
    <text evidence="3 19">Cofactor biosynthesis; adenosylcobalamin biosynthesis; adenosylcobalamin from cob(II)yrinate a,c-diamide: step 7/7.</text>
</comment>
<evidence type="ECO:0000256" key="19">
    <source>
        <dbReference type="HAMAP-Rule" id="MF_00719"/>
    </source>
</evidence>
<feature type="transmembrane region" description="Helical" evidence="19">
    <location>
        <begin position="66"/>
        <end position="89"/>
    </location>
</feature>
<evidence type="ECO:0000256" key="7">
    <source>
        <dbReference type="ARBA" id="ARBA00022475"/>
    </source>
</evidence>
<dbReference type="AlphaFoldDB" id="A0A7G9GF53"/>
<evidence type="ECO:0000256" key="6">
    <source>
        <dbReference type="ARBA" id="ARBA00015850"/>
    </source>
</evidence>
<dbReference type="EC" id="2.7.8.26" evidence="5 19"/>
<name>A0A7G9GF53_9FIRM</name>
<organism evidence="20 21">
    <name type="scientific">Wansuia hejianensis</name>
    <dbReference type="NCBI Taxonomy" id="2763667"/>
    <lineage>
        <taxon>Bacteria</taxon>
        <taxon>Bacillati</taxon>
        <taxon>Bacillota</taxon>
        <taxon>Clostridia</taxon>
        <taxon>Lachnospirales</taxon>
        <taxon>Lachnospiraceae</taxon>
        <taxon>Wansuia</taxon>
    </lineage>
</organism>
<keyword evidence="12 19" id="KW-1133">Transmembrane helix</keyword>
<evidence type="ECO:0000256" key="13">
    <source>
        <dbReference type="ARBA" id="ARBA00023136"/>
    </source>
</evidence>
<gene>
    <name evidence="19" type="primary">cobS</name>
    <name evidence="20" type="ORF">H9Q79_03875</name>
</gene>
<feature type="transmembrane region" description="Helical" evidence="19">
    <location>
        <begin position="110"/>
        <end position="130"/>
    </location>
</feature>
<comment type="function">
    <text evidence="14 19">Joins adenosylcobinamide-GDP and alpha-ribazole to generate adenosylcobalamin (Ado-cobalamin). Also synthesizes adenosylcobalamin 5'-phosphate from adenosylcobinamide-GDP and alpha-ribazole 5'-phosphate.</text>
</comment>
<evidence type="ECO:0000256" key="16">
    <source>
        <dbReference type="ARBA" id="ARBA00032853"/>
    </source>
</evidence>
<evidence type="ECO:0000256" key="10">
    <source>
        <dbReference type="ARBA" id="ARBA00022692"/>
    </source>
</evidence>
<accession>A0A7G9GF53</accession>
<keyword evidence="21" id="KW-1185">Reference proteome</keyword>
<proteinExistence type="inferred from homology"/>
<dbReference type="GO" id="GO:0009236">
    <property type="term" value="P:cobalamin biosynthetic process"/>
    <property type="evidence" value="ECO:0007669"/>
    <property type="project" value="UniProtKB-UniRule"/>
</dbReference>
<reference evidence="20 21" key="1">
    <citation type="submission" date="2020-08" db="EMBL/GenBank/DDBJ databases">
        <authorList>
            <person name="Liu C."/>
            <person name="Sun Q."/>
        </authorList>
    </citation>
    <scope>NUCLEOTIDE SEQUENCE [LARGE SCALE GENOMIC DNA]</scope>
    <source>
        <strain evidence="20 21">NSJ-29</strain>
    </source>
</reference>
<evidence type="ECO:0000256" key="1">
    <source>
        <dbReference type="ARBA" id="ARBA00001946"/>
    </source>
</evidence>
<evidence type="ECO:0000256" key="4">
    <source>
        <dbReference type="ARBA" id="ARBA00010561"/>
    </source>
</evidence>